<dbReference type="EMBL" id="BMNE01000004">
    <property type="protein sequence ID" value="GGN85938.1"/>
    <property type="molecule type" value="Genomic_DNA"/>
</dbReference>
<evidence type="ECO:0000313" key="2">
    <source>
        <dbReference type="EMBL" id="GGN85938.1"/>
    </source>
</evidence>
<accession>A0ABQ2KKK4</accession>
<gene>
    <name evidence="2" type="ORF">GCM10011610_40710</name>
</gene>
<proteinExistence type="predicted"/>
<organism evidence="2 3">
    <name type="scientific">Nocardia rhizosphaerihabitans</name>
    <dbReference type="NCBI Taxonomy" id="1691570"/>
    <lineage>
        <taxon>Bacteria</taxon>
        <taxon>Bacillati</taxon>
        <taxon>Actinomycetota</taxon>
        <taxon>Actinomycetes</taxon>
        <taxon>Mycobacteriales</taxon>
        <taxon>Nocardiaceae</taxon>
        <taxon>Nocardia</taxon>
    </lineage>
</organism>
<evidence type="ECO:0000256" key="1">
    <source>
        <dbReference type="SAM" id="MobiDB-lite"/>
    </source>
</evidence>
<sequence>MTFPGGAPSGGVALDPTVLELLRGSAMAPLLDQPVSQALSSMGLPQLPQLPQFVQLPEMPPLPTIDLTALMQPLTQLASAFGTGQLGGTGADPTEMLSNVSSVLSTMMSLGSTALQTVMSLWQSAAASEAATKATAAQADGAKLAAQSTQEKAVLAGAAGNVAVGAAKLGAVIARYSATVALAPLYAMTPVGQGVLVAATIEAMTEALAITAETKIELVGRSAEMTTAGEKVQVTNAPTGVDSSSESLSQLMSMITPLISTATTAASSLGSLAEQVTSLSTTNTTGTTTTDTATTGEAISAEDAAAGAGLGGGGGMGAIGGVGAVAAAATPLSPWQGGRGSGMSTVGLGGMASAAPATGSTASTATSSTAPGYMPMGAGGAGAPMARAVDGGGNEAVHTQLVTGHHGDEVVGQIDGVSMPVVGGAEPVTTEAPPDKELTL</sequence>
<protein>
    <recommendedName>
        <fullName evidence="4">PPE family domain-containing protein</fullName>
    </recommendedName>
</protein>
<keyword evidence="3" id="KW-1185">Reference proteome</keyword>
<feature type="region of interest" description="Disordered" evidence="1">
    <location>
        <begin position="277"/>
        <end position="298"/>
    </location>
</feature>
<evidence type="ECO:0000313" key="3">
    <source>
        <dbReference type="Proteomes" id="UP000658127"/>
    </source>
</evidence>
<reference evidence="3" key="1">
    <citation type="journal article" date="2019" name="Int. J. Syst. Evol. Microbiol.">
        <title>The Global Catalogue of Microorganisms (GCM) 10K type strain sequencing project: providing services to taxonomists for standard genome sequencing and annotation.</title>
        <authorList>
            <consortium name="The Broad Institute Genomics Platform"/>
            <consortium name="The Broad Institute Genome Sequencing Center for Infectious Disease"/>
            <person name="Wu L."/>
            <person name="Ma J."/>
        </authorList>
    </citation>
    <scope>NUCLEOTIDE SEQUENCE [LARGE SCALE GENOMIC DNA]</scope>
    <source>
        <strain evidence="3">CGMCC 4.7329</strain>
    </source>
</reference>
<evidence type="ECO:0008006" key="4">
    <source>
        <dbReference type="Google" id="ProtNLM"/>
    </source>
</evidence>
<feature type="compositionally biased region" description="Low complexity" evidence="1">
    <location>
        <begin position="281"/>
        <end position="298"/>
    </location>
</feature>
<dbReference type="Proteomes" id="UP000658127">
    <property type="component" value="Unassembled WGS sequence"/>
</dbReference>
<name>A0ABQ2KKK4_9NOCA</name>
<comment type="caution">
    <text evidence="2">The sequence shown here is derived from an EMBL/GenBank/DDBJ whole genome shotgun (WGS) entry which is preliminary data.</text>
</comment>
<dbReference type="RefSeq" id="WP_189030533.1">
    <property type="nucleotide sequence ID" value="NZ_BMNE01000004.1"/>
</dbReference>